<dbReference type="NCBIfam" id="TIGR00336">
    <property type="entry name" value="pyrE"/>
    <property type="match status" value="1"/>
</dbReference>
<dbReference type="CDD" id="cd06223">
    <property type="entry name" value="PRTases_typeI"/>
    <property type="match status" value="1"/>
</dbReference>
<comment type="function">
    <text evidence="6">Catalyzes the transfer of a ribosyl phosphate group from 5-phosphoribose 1-diphosphate to orotate, leading to the formation of orotidine monophosphate (OMP).</text>
</comment>
<accession>A0ABT6NGR2</accession>
<keyword evidence="4 6" id="KW-0808">Transferase</keyword>
<dbReference type="PANTHER" id="PTHR19278">
    <property type="entry name" value="OROTATE PHOSPHORIBOSYLTRANSFERASE"/>
    <property type="match status" value="1"/>
</dbReference>
<keyword evidence="5 6" id="KW-0665">Pyrimidine biosynthesis</keyword>
<evidence type="ECO:0000256" key="5">
    <source>
        <dbReference type="ARBA" id="ARBA00022975"/>
    </source>
</evidence>
<gene>
    <name evidence="6 8" type="primary">pyrE</name>
    <name evidence="8" type="ORF">QE109_15810</name>
</gene>
<dbReference type="RefSeq" id="WP_281095522.1">
    <property type="nucleotide sequence ID" value="NZ_JARYZI010000014.1"/>
</dbReference>
<keyword evidence="3 6" id="KW-0328">Glycosyltransferase</keyword>
<feature type="binding site" evidence="6">
    <location>
        <position position="96"/>
    </location>
    <ligand>
        <name>5-phospho-alpha-D-ribose 1-diphosphate</name>
        <dbReference type="ChEBI" id="CHEBI:58017"/>
        <note>ligand shared between dimeric partners</note>
    </ligand>
</feature>
<proteinExistence type="inferred from homology"/>
<evidence type="ECO:0000256" key="4">
    <source>
        <dbReference type="ARBA" id="ARBA00022679"/>
    </source>
</evidence>
<comment type="subunit">
    <text evidence="6">Homodimer.</text>
</comment>
<dbReference type="InterPro" id="IPR023031">
    <property type="entry name" value="OPRT"/>
</dbReference>
<keyword evidence="9" id="KW-1185">Reference proteome</keyword>
<comment type="caution">
    <text evidence="6">Lacks conserved residue(s) required for the propagation of feature annotation.</text>
</comment>
<dbReference type="HAMAP" id="MF_01208">
    <property type="entry name" value="PyrE"/>
    <property type="match status" value="1"/>
</dbReference>
<feature type="binding site" evidence="6">
    <location>
        <position position="102"/>
    </location>
    <ligand>
        <name>5-phospho-alpha-D-ribose 1-diphosphate</name>
        <dbReference type="ChEBI" id="CHEBI:58017"/>
        <note>ligand shared between dimeric partners</note>
    </ligand>
</feature>
<dbReference type="Proteomes" id="UP001158045">
    <property type="component" value="Unassembled WGS sequence"/>
</dbReference>
<dbReference type="PANTHER" id="PTHR19278:SF9">
    <property type="entry name" value="URIDINE 5'-MONOPHOSPHATE SYNTHASE"/>
    <property type="match status" value="1"/>
</dbReference>
<dbReference type="Gene3D" id="3.40.50.2020">
    <property type="match status" value="1"/>
</dbReference>
<dbReference type="EMBL" id="JARYZI010000014">
    <property type="protein sequence ID" value="MDH8679626.1"/>
    <property type="molecule type" value="Genomic_DNA"/>
</dbReference>
<comment type="catalytic activity">
    <reaction evidence="6">
        <text>orotidine 5'-phosphate + diphosphate = orotate + 5-phospho-alpha-D-ribose 1-diphosphate</text>
        <dbReference type="Rhea" id="RHEA:10380"/>
        <dbReference type="ChEBI" id="CHEBI:30839"/>
        <dbReference type="ChEBI" id="CHEBI:33019"/>
        <dbReference type="ChEBI" id="CHEBI:57538"/>
        <dbReference type="ChEBI" id="CHEBI:58017"/>
        <dbReference type="EC" id="2.4.2.10"/>
    </reaction>
</comment>
<comment type="caution">
    <text evidence="8">The sequence shown here is derived from an EMBL/GenBank/DDBJ whole genome shotgun (WGS) entry which is preliminary data.</text>
</comment>
<dbReference type="Pfam" id="PF00156">
    <property type="entry name" value="Pribosyltran"/>
    <property type="match status" value="1"/>
</dbReference>
<comment type="similarity">
    <text evidence="6">Belongs to the purine/pyrimidine phosphoribosyltransferase family. PyrE subfamily.</text>
</comment>
<sequence length="210" mass="23222">MLAREIAESLLKIKAVTIVDEKNLFTWVSGIKSPVYCDNRMTISYPEVREKIANGFVEIIKEKFPDVEIIAGTATAGIPHAAWVAQKLNLPMVYVRSSAKEHGKGKQTEGVLTEGAKVVLIEDLLSTGGSSIKACEALTNEGANVMGTLAIFSYNFSQVDQLFSERNIPYITLTDYRTLLPIAVEMGYVPNTSLETLIKWSENPKMFTKE</sequence>
<comment type="pathway">
    <text evidence="1 6">Pyrimidine metabolism; UMP biosynthesis via de novo pathway; UMP from orotate: step 1/2.</text>
</comment>
<dbReference type="GO" id="GO:0004588">
    <property type="term" value="F:orotate phosphoribosyltransferase activity"/>
    <property type="evidence" value="ECO:0007669"/>
    <property type="project" value="UniProtKB-EC"/>
</dbReference>
<feature type="domain" description="Phosphoribosyltransferase" evidence="7">
    <location>
        <begin position="66"/>
        <end position="154"/>
    </location>
</feature>
<dbReference type="InterPro" id="IPR004467">
    <property type="entry name" value="Or_phspho_trans_dom"/>
</dbReference>
<comment type="cofactor">
    <cofactor evidence="6">
        <name>Mg(2+)</name>
        <dbReference type="ChEBI" id="CHEBI:18420"/>
    </cofactor>
</comment>
<evidence type="ECO:0000256" key="2">
    <source>
        <dbReference type="ARBA" id="ARBA00011971"/>
    </source>
</evidence>
<evidence type="ECO:0000256" key="6">
    <source>
        <dbReference type="HAMAP-Rule" id="MF_01208"/>
    </source>
</evidence>
<feature type="binding site" evidence="6">
    <location>
        <position position="100"/>
    </location>
    <ligand>
        <name>5-phospho-alpha-D-ribose 1-diphosphate</name>
        <dbReference type="ChEBI" id="CHEBI:58017"/>
        <note>ligand shared between dimeric partners</note>
    </ligand>
</feature>
<keyword evidence="6" id="KW-0460">Magnesium</keyword>
<dbReference type="EC" id="2.4.2.10" evidence="2 6"/>
<evidence type="ECO:0000256" key="1">
    <source>
        <dbReference type="ARBA" id="ARBA00004889"/>
    </source>
</evidence>
<name>A0ABT6NGR2_9FIRM</name>
<feature type="binding site" evidence="6">
    <location>
        <position position="126"/>
    </location>
    <ligand>
        <name>orotate</name>
        <dbReference type="ChEBI" id="CHEBI:30839"/>
    </ligand>
</feature>
<dbReference type="SUPFAM" id="SSF53271">
    <property type="entry name" value="PRTase-like"/>
    <property type="match status" value="1"/>
</dbReference>
<feature type="binding site" description="in other chain" evidence="6">
    <location>
        <begin position="122"/>
        <end position="130"/>
    </location>
    <ligand>
        <name>5-phospho-alpha-D-ribose 1-diphosphate</name>
        <dbReference type="ChEBI" id="CHEBI:58017"/>
        <note>ligand shared between dimeric partners</note>
    </ligand>
</feature>
<reference evidence="8 9" key="1">
    <citation type="submission" date="2023-04" db="EMBL/GenBank/DDBJ databases">
        <title>Fusibacter bizertensis strain WBS, isolated from littoral bottom sediments of the Arctic seas - biochemical and genomic analysis.</title>
        <authorList>
            <person name="Brioukhanov A.L."/>
        </authorList>
    </citation>
    <scope>NUCLEOTIDE SEQUENCE [LARGE SCALE GENOMIC DNA]</scope>
    <source>
        <strain evidence="8 9">WBS</strain>
    </source>
</reference>
<protein>
    <recommendedName>
        <fullName evidence="2 6">Orotate phosphoribosyltransferase</fullName>
        <shortName evidence="6">OPRT</shortName>
        <shortName evidence="6">OPRTase</shortName>
        <ecNumber evidence="2 6">2.4.2.10</ecNumber>
    </recommendedName>
</protein>
<dbReference type="InterPro" id="IPR000836">
    <property type="entry name" value="PRTase_dom"/>
</dbReference>
<dbReference type="InterPro" id="IPR029057">
    <property type="entry name" value="PRTase-like"/>
</dbReference>
<evidence type="ECO:0000313" key="9">
    <source>
        <dbReference type="Proteomes" id="UP001158045"/>
    </source>
</evidence>
<evidence type="ECO:0000259" key="7">
    <source>
        <dbReference type="Pfam" id="PF00156"/>
    </source>
</evidence>
<evidence type="ECO:0000256" key="3">
    <source>
        <dbReference type="ARBA" id="ARBA00022676"/>
    </source>
</evidence>
<evidence type="ECO:0000313" key="8">
    <source>
        <dbReference type="EMBL" id="MDH8679626.1"/>
    </source>
</evidence>
<organism evidence="8 9">
    <name type="scientific">Fusibacter bizertensis</name>
    <dbReference type="NCBI Taxonomy" id="1488331"/>
    <lineage>
        <taxon>Bacteria</taxon>
        <taxon>Bacillati</taxon>
        <taxon>Bacillota</taxon>
        <taxon>Clostridia</taxon>
        <taxon>Eubacteriales</taxon>
        <taxon>Eubacteriales Family XII. Incertae Sedis</taxon>
        <taxon>Fusibacter</taxon>
    </lineage>
</organism>